<dbReference type="Proteomes" id="UP000275772">
    <property type="component" value="Unassembled WGS sequence"/>
</dbReference>
<dbReference type="PANTHER" id="PTHR38248">
    <property type="entry name" value="FUNK1 6"/>
    <property type="match status" value="1"/>
</dbReference>
<evidence type="ECO:0000313" key="2">
    <source>
        <dbReference type="EMBL" id="SZF00730.1"/>
    </source>
</evidence>
<reference evidence="2 3" key="1">
    <citation type="submission" date="2017-11" db="EMBL/GenBank/DDBJ databases">
        <authorList>
            <person name="Kracher B."/>
        </authorList>
    </citation>
    <scope>NUCLEOTIDE SEQUENCE [LARGE SCALE GENOMIC DNA]</scope>
    <source>
        <strain evidence="2 3">RACE1</strain>
    </source>
</reference>
<protein>
    <recommendedName>
        <fullName evidence="1">Fungal-type protein kinase domain-containing protein</fullName>
    </recommendedName>
</protein>
<gene>
    <name evidence="2" type="ORF">BLGHR1_11474</name>
</gene>
<dbReference type="VEuPathDB" id="FungiDB:BLGHR1_11474"/>
<proteinExistence type="predicted"/>
<dbReference type="AlphaFoldDB" id="A0A383UN00"/>
<evidence type="ECO:0000259" key="1">
    <source>
        <dbReference type="Pfam" id="PF17667"/>
    </source>
</evidence>
<evidence type="ECO:0000313" key="3">
    <source>
        <dbReference type="Proteomes" id="UP000275772"/>
    </source>
</evidence>
<dbReference type="EMBL" id="UNSH01000024">
    <property type="protein sequence ID" value="SZF00730.1"/>
    <property type="molecule type" value="Genomic_DNA"/>
</dbReference>
<sequence length="244" mass="28228">MERSQGCGRVTRSPEKKCEKAHQFMRYVREMLYVQPLRRFVHRFCLHKKHLELWIIVRSGGYSSGEIDVIKSQEKLVRALSSYMLMSDEELGLDSFVRYVVQHAYITIPECDKSGENIEVVPEPMTRPVTIHSGGNTCHQTTDGEYMIKFSRGSRTKRSEINALKLVKGIPGVINLERSGHLYNIVTHRKDIEFSSGKRWDMRVLGKHSNHWIRISIVGPQRILSQMRADCRQTLTVRTTPPVF</sequence>
<dbReference type="PANTHER" id="PTHR38248:SF2">
    <property type="entry name" value="FUNK1 11"/>
    <property type="match status" value="1"/>
</dbReference>
<dbReference type="InterPro" id="IPR040976">
    <property type="entry name" value="Pkinase_fungal"/>
</dbReference>
<organism evidence="2 3">
    <name type="scientific">Blumeria hordei</name>
    <name type="common">Barley powdery mildew</name>
    <name type="synonym">Blumeria graminis f. sp. hordei</name>
    <dbReference type="NCBI Taxonomy" id="2867405"/>
    <lineage>
        <taxon>Eukaryota</taxon>
        <taxon>Fungi</taxon>
        <taxon>Dikarya</taxon>
        <taxon>Ascomycota</taxon>
        <taxon>Pezizomycotina</taxon>
        <taxon>Leotiomycetes</taxon>
        <taxon>Erysiphales</taxon>
        <taxon>Erysiphaceae</taxon>
        <taxon>Blumeria</taxon>
    </lineage>
</organism>
<accession>A0A383UN00</accession>
<dbReference type="Pfam" id="PF17667">
    <property type="entry name" value="Pkinase_fungal"/>
    <property type="match status" value="1"/>
</dbReference>
<name>A0A383UN00_BLUHO</name>
<feature type="domain" description="Fungal-type protein kinase" evidence="1">
    <location>
        <begin position="9"/>
        <end position="182"/>
    </location>
</feature>